<name>A0A7U3RXS4_9CAUD</name>
<reference evidence="1 2" key="1">
    <citation type="submission" date="2020-10" db="EMBL/GenBank/DDBJ databases">
        <authorList>
            <person name="Kazantseva O.A."/>
            <person name="Piligrimova E.G."/>
            <person name="Shadrin A.M."/>
        </authorList>
    </citation>
    <scope>NUCLEOTIDE SEQUENCE [LARGE SCALE GENOMIC DNA]</scope>
</reference>
<dbReference type="EMBL" id="MW084976">
    <property type="protein sequence ID" value="QOV08419.1"/>
    <property type="molecule type" value="Genomic_DNA"/>
</dbReference>
<dbReference type="Proteomes" id="UP000594029">
    <property type="component" value="Segment"/>
</dbReference>
<organism evidence="1 2">
    <name type="scientific">Bacillus phage Kirov</name>
    <dbReference type="NCBI Taxonomy" id="2783539"/>
    <lineage>
        <taxon>Viruses</taxon>
        <taxon>Duplodnaviria</taxon>
        <taxon>Heunggongvirae</taxon>
        <taxon>Uroviricota</taxon>
        <taxon>Caudoviricetes</taxon>
        <taxon>Andregratiavirinae</taxon>
        <taxon>Kirovvirus</taxon>
        <taxon>Kirovvirus kirov</taxon>
    </lineage>
</organism>
<protein>
    <submittedName>
        <fullName evidence="1">Uncharacterized protein</fullName>
    </submittedName>
</protein>
<sequence length="104" mass="11986">MNREDLIQEIRWSLPDKKLLDVVNFGAIKLNGELVVLKSREGFIPQDTIRYDKPYKPFVQKEDIAGIQGKNVVFSPDTFSRRGLLAMAKLSNLMMEEVLNDEFI</sequence>
<evidence type="ECO:0000313" key="2">
    <source>
        <dbReference type="Proteomes" id="UP000594029"/>
    </source>
</evidence>
<proteinExistence type="predicted"/>
<gene>
    <name evidence="1" type="ORF">Kirov_220</name>
</gene>
<accession>A0A7U3RXS4</accession>
<keyword evidence="2" id="KW-1185">Reference proteome</keyword>
<evidence type="ECO:0000313" key="1">
    <source>
        <dbReference type="EMBL" id="QOV08419.1"/>
    </source>
</evidence>